<dbReference type="Pfam" id="PF05973">
    <property type="entry name" value="Gp49"/>
    <property type="match status" value="1"/>
</dbReference>
<evidence type="ECO:0000313" key="1">
    <source>
        <dbReference type="EMBL" id="BAV33752.1"/>
    </source>
</evidence>
<dbReference type="InterPro" id="IPR009241">
    <property type="entry name" value="HigB-like"/>
</dbReference>
<keyword evidence="2" id="KW-1185">Reference proteome</keyword>
<accession>A0A1B4XG23</accession>
<dbReference type="InParanoid" id="A0A1B4XG23"/>
<organism evidence="1 2">
    <name type="scientific">Sulfuricaulis limicola</name>
    <dbReference type="NCBI Taxonomy" id="1620215"/>
    <lineage>
        <taxon>Bacteria</taxon>
        <taxon>Pseudomonadati</taxon>
        <taxon>Pseudomonadota</taxon>
        <taxon>Gammaproteobacteria</taxon>
        <taxon>Acidiferrobacterales</taxon>
        <taxon>Acidiferrobacteraceae</taxon>
        <taxon>Sulfuricaulis</taxon>
    </lineage>
</organism>
<dbReference type="PANTHER" id="PTHR41791:SF1">
    <property type="entry name" value="SSL7039 PROTEIN"/>
    <property type="match status" value="1"/>
</dbReference>
<dbReference type="PANTHER" id="PTHR41791">
    <property type="entry name" value="SSL7039 PROTEIN"/>
    <property type="match status" value="1"/>
</dbReference>
<dbReference type="KEGG" id="slim:SCL_1441"/>
<dbReference type="OrthoDB" id="9800258at2"/>
<dbReference type="NCBIfam" id="TIGR02683">
    <property type="entry name" value="upstrm_HI1419"/>
    <property type="match status" value="1"/>
</dbReference>
<gene>
    <name evidence="1" type="ORF">SCL_1441</name>
</gene>
<reference evidence="1 2" key="1">
    <citation type="submission" date="2015-05" db="EMBL/GenBank/DDBJ databases">
        <title>Complete genome sequence of a sulfur-oxidizing gammaproteobacterium strain HA5.</title>
        <authorList>
            <person name="Miura A."/>
            <person name="Kojima H."/>
            <person name="Fukui M."/>
        </authorList>
    </citation>
    <scope>NUCLEOTIDE SEQUENCE [LARGE SCALE GENOMIC DNA]</scope>
    <source>
        <strain evidence="1 2">HA5</strain>
    </source>
</reference>
<proteinExistence type="predicted"/>
<dbReference type="InterPro" id="IPR014056">
    <property type="entry name" value="TypeIITA-like_toxin_pred"/>
</dbReference>
<evidence type="ECO:0000313" key="2">
    <source>
        <dbReference type="Proteomes" id="UP000243180"/>
    </source>
</evidence>
<dbReference type="EMBL" id="AP014879">
    <property type="protein sequence ID" value="BAV33752.1"/>
    <property type="molecule type" value="Genomic_DNA"/>
</dbReference>
<dbReference type="PIRSF" id="PIRSF028744">
    <property type="entry name" value="Addict_mod_HI1419"/>
    <property type="match status" value="1"/>
</dbReference>
<protein>
    <submittedName>
        <fullName evidence="1">Addiction module killer protein</fullName>
    </submittedName>
</protein>
<dbReference type="RefSeq" id="WP_096360571.1">
    <property type="nucleotide sequence ID" value="NZ_AP014879.1"/>
</dbReference>
<name>A0A1B4XG23_9GAMM</name>
<dbReference type="Proteomes" id="UP000243180">
    <property type="component" value="Chromosome"/>
</dbReference>
<sequence>MPEIRKYRRPDGIVPFDRWIAKLRDPRAKARILVQLNRLALGLPGDWKPVGEGVCELRIFVGMGYRVFFAHDGKTVVVLLCGGDKSTQDRDIELAKSYWREYRKQT</sequence>
<dbReference type="AlphaFoldDB" id="A0A1B4XG23"/>